<reference evidence="3" key="1">
    <citation type="submission" date="2018-05" db="EMBL/GenBank/DDBJ databases">
        <authorList>
            <person name="Lanie J.A."/>
            <person name="Ng W.-L."/>
            <person name="Kazmierczak K.M."/>
            <person name="Andrzejewski T.M."/>
            <person name="Davidsen T.M."/>
            <person name="Wayne K.J."/>
            <person name="Tettelin H."/>
            <person name="Glass J.I."/>
            <person name="Rusch D."/>
            <person name="Podicherti R."/>
            <person name="Tsui H.-C.T."/>
            <person name="Winkler M.E."/>
        </authorList>
    </citation>
    <scope>NUCLEOTIDE SEQUENCE</scope>
</reference>
<dbReference type="InterPro" id="IPR036979">
    <property type="entry name" value="CM_dom_sf"/>
</dbReference>
<dbReference type="AlphaFoldDB" id="A0A382J7I6"/>
<dbReference type="Pfam" id="PF01817">
    <property type="entry name" value="CM_2"/>
    <property type="match status" value="1"/>
</dbReference>
<evidence type="ECO:0000259" key="2">
    <source>
        <dbReference type="PROSITE" id="PS51168"/>
    </source>
</evidence>
<dbReference type="GO" id="GO:0046417">
    <property type="term" value="P:chorismate metabolic process"/>
    <property type="evidence" value="ECO:0007669"/>
    <property type="project" value="InterPro"/>
</dbReference>
<dbReference type="InterPro" id="IPR036263">
    <property type="entry name" value="Chorismate_II_sf"/>
</dbReference>
<dbReference type="GO" id="GO:0009697">
    <property type="term" value="P:salicylic acid biosynthetic process"/>
    <property type="evidence" value="ECO:0007669"/>
    <property type="project" value="TreeGrafter"/>
</dbReference>
<gene>
    <name evidence="3" type="ORF">METZ01_LOCUS259645</name>
</gene>
<protein>
    <recommendedName>
        <fullName evidence="2">Chorismate mutase domain-containing protein</fullName>
    </recommendedName>
</protein>
<dbReference type="SMART" id="SM00830">
    <property type="entry name" value="CM_2"/>
    <property type="match status" value="1"/>
</dbReference>
<name>A0A382J7I6_9ZZZZ</name>
<dbReference type="Gene3D" id="1.20.59.10">
    <property type="entry name" value="Chorismate mutase"/>
    <property type="match status" value="1"/>
</dbReference>
<dbReference type="InterPro" id="IPR002701">
    <property type="entry name" value="CM_II_prokaryot"/>
</dbReference>
<dbReference type="EMBL" id="UINC01071688">
    <property type="protein sequence ID" value="SVC06791.1"/>
    <property type="molecule type" value="Genomic_DNA"/>
</dbReference>
<keyword evidence="1" id="KW-0413">Isomerase</keyword>
<organism evidence="3">
    <name type="scientific">marine metagenome</name>
    <dbReference type="NCBI Taxonomy" id="408172"/>
    <lineage>
        <taxon>unclassified sequences</taxon>
        <taxon>metagenomes</taxon>
        <taxon>ecological metagenomes</taxon>
    </lineage>
</organism>
<dbReference type="PANTHER" id="PTHR38041:SF1">
    <property type="entry name" value="CHORISMATE MUTASE"/>
    <property type="match status" value="1"/>
</dbReference>
<dbReference type="InterPro" id="IPR051331">
    <property type="entry name" value="Chorismate_mutase-related"/>
</dbReference>
<feature type="domain" description="Chorismate mutase" evidence="2">
    <location>
        <begin position="1"/>
        <end position="86"/>
    </location>
</feature>
<accession>A0A382J7I6</accession>
<dbReference type="SUPFAM" id="SSF48600">
    <property type="entry name" value="Chorismate mutase II"/>
    <property type="match status" value="1"/>
</dbReference>
<dbReference type="PANTHER" id="PTHR38041">
    <property type="entry name" value="CHORISMATE MUTASE"/>
    <property type="match status" value="1"/>
</dbReference>
<evidence type="ECO:0000313" key="3">
    <source>
        <dbReference type="EMBL" id="SVC06791.1"/>
    </source>
</evidence>
<proteinExistence type="predicted"/>
<dbReference type="GO" id="GO:0004106">
    <property type="term" value="F:chorismate mutase activity"/>
    <property type="evidence" value="ECO:0007669"/>
    <property type="project" value="InterPro"/>
</dbReference>
<dbReference type="InterPro" id="IPR010958">
    <property type="entry name" value="Chorismate_mutase_highGC-bac"/>
</dbReference>
<sequence length="86" mass="10163">MDKRILELRQQIDDLDEEIIQLLKKRMGISKEVGKLKEKLDIPVEDKNRENEIIDRLTKQAGRNLSEEQLIRIFTAVFKSSKQVQK</sequence>
<evidence type="ECO:0000256" key="1">
    <source>
        <dbReference type="ARBA" id="ARBA00023235"/>
    </source>
</evidence>
<dbReference type="PROSITE" id="PS51168">
    <property type="entry name" value="CHORISMATE_MUT_2"/>
    <property type="match status" value="1"/>
</dbReference>
<dbReference type="NCBIfam" id="TIGR01808">
    <property type="entry name" value="CM_M_hiGC-arch"/>
    <property type="match status" value="1"/>
</dbReference>